<keyword evidence="1" id="KW-0808">Transferase</keyword>
<reference evidence="1" key="1">
    <citation type="submission" date="2024-03" db="EMBL/GenBank/DDBJ databases">
        <title>Whole genome sequecning of epiphytes from Marcgravia umbellata leaves.</title>
        <authorList>
            <person name="Kumar G."/>
            <person name="Savka M.A."/>
        </authorList>
    </citation>
    <scope>NUCLEOTIDE SEQUENCE</scope>
    <source>
        <strain evidence="1">RIT_BL5</strain>
    </source>
</reference>
<protein>
    <submittedName>
        <fullName evidence="1">Sensor histidine kinase</fullName>
        <ecNumber evidence="1">2.7.13.3</ecNumber>
    </submittedName>
</protein>
<organism evidence="1 2">
    <name type="scientific">Saccharibacillus sacchari</name>
    <dbReference type="NCBI Taxonomy" id="456493"/>
    <lineage>
        <taxon>Bacteria</taxon>
        <taxon>Bacillati</taxon>
        <taxon>Bacillota</taxon>
        <taxon>Bacilli</taxon>
        <taxon>Bacillales</taxon>
        <taxon>Paenibacillaceae</taxon>
        <taxon>Saccharibacillus</taxon>
    </lineage>
</organism>
<dbReference type="Proteomes" id="UP001380953">
    <property type="component" value="Unassembled WGS sequence"/>
</dbReference>
<dbReference type="EMBL" id="JBBKAR010000039">
    <property type="protein sequence ID" value="MEJ8305221.1"/>
    <property type="molecule type" value="Genomic_DNA"/>
</dbReference>
<gene>
    <name evidence="1" type="ORF">WKI47_15045</name>
</gene>
<evidence type="ECO:0000313" key="1">
    <source>
        <dbReference type="EMBL" id="MEJ8305221.1"/>
    </source>
</evidence>
<accession>A0ACC6PE96</accession>
<dbReference type="EC" id="2.7.13.3" evidence="1"/>
<comment type="caution">
    <text evidence="1">The sequence shown here is derived from an EMBL/GenBank/DDBJ whole genome shotgun (WGS) entry which is preliminary data.</text>
</comment>
<sequence>MTGLRKLQKRLPKSIFVKLSAAFILVGLVPLFALSLFSVQTFSNYVVRYTTGNLQQMIMYMSYNLDTAFRQYDDISKLMYTGRYEGFSETMSRNQTYNVNELEQINEAPIDSFLKTVLYSDTYITAAYFVRQMDGNLYYQDRENHALQIDLLPLEQRQTDMEPQPNRLAIFPAHKDTYFVGSTREVFTVARNLIDTSGTLNREPKVVGTLFFDVDTSLFRQFSGELALGEQDELVLVDGERELFFSKQGIESARSILSGNRNREMMVLEENVPYLQGELIAGVHRAALFEQLFSARTTVYLAILIGAAALVTVGAWFSRRLSAPIRRLMKQMAIVESGRLEPMPPPRSEDEIGRLTHSFNTMVERLQTHIEQAYVAQIKQKQTELSALKSQIRPHYLYNTLEVIRMNAVDKEADEVADMIHSLANQLKYVIDYGEERVSLAQEIEHLQDYFYIISVRYDNRYTLRFEISPEVEVGWPVVKLCLQPIVENAIQHGLRKSKKGTVLIAAAVQNNDLHITVHDDGSGMSAETLFAIEQVLDAPSMPGRSIGLKNVHERIRSQYGEAYGLSVTSREGVGTSVLLRFPIAD</sequence>
<proteinExistence type="predicted"/>
<evidence type="ECO:0000313" key="2">
    <source>
        <dbReference type="Proteomes" id="UP001380953"/>
    </source>
</evidence>
<keyword evidence="1" id="KW-0418">Kinase</keyword>
<name>A0ACC6PE96_9BACL</name>
<keyword evidence="2" id="KW-1185">Reference proteome</keyword>